<evidence type="ECO:0000259" key="6">
    <source>
        <dbReference type="Pfam" id="PF12708"/>
    </source>
</evidence>
<dbReference type="InterPro" id="IPR012334">
    <property type="entry name" value="Pectin_lyas_fold"/>
</dbReference>
<dbReference type="InterPro" id="IPR000743">
    <property type="entry name" value="Glyco_hydro_28"/>
</dbReference>
<keyword evidence="5" id="KW-0732">Signal</keyword>
<name>A0A1V9EV37_9BACT</name>
<organism evidence="7 8">
    <name type="scientific">Niastella populi</name>
    <dbReference type="NCBI Taxonomy" id="550983"/>
    <lineage>
        <taxon>Bacteria</taxon>
        <taxon>Pseudomonadati</taxon>
        <taxon>Bacteroidota</taxon>
        <taxon>Chitinophagia</taxon>
        <taxon>Chitinophagales</taxon>
        <taxon>Chitinophagaceae</taxon>
        <taxon>Niastella</taxon>
    </lineage>
</organism>
<dbReference type="SUPFAM" id="SSF51126">
    <property type="entry name" value="Pectin lyase-like"/>
    <property type="match status" value="1"/>
</dbReference>
<sequence length="477" mass="53383">MTYKNYRVSLPKIAFAVFILFTFNAKGQSTVWTSSKQPLQEIEQLRKLIKAPVFKNRDYNITDYGAKGDGITKNSEAFKKAIAACSANGGGRVVVPAGKWLTAPIYLKSNVNLHLQDNATILFSQDPKDYPIVFTRWEGMECMNYSPQIYAYGEENIAITGTGTLDGNANNEAWWNWNGKKSYGWKEGMPKQTKARDSLHVLMHQHVDPRKRVFGDGHYLRPSMLQPYNCKNVLISGVKMVSSPMWFMNPVLCENVTIEKVNVQAKGPNTDGCDPEACRNVLIKDCYFDTGDDCIAIKSGRDEDGRRIGRPAENHIIEGCEMKDGHGGVVIGSEIAGGARNIYAINCTMDSPELDRVLRIKTSSSRGGIIENVFMKNIKVGTYRDAAIHCNMFYEAPGRFMPTIRNIWVENLEVADGGEYGVYVHAYKESPVQHLRLVNCNIKGVNTPIKIDHARDVKMENVKINGSPVERPEVLVN</sequence>
<dbReference type="InterPro" id="IPR006626">
    <property type="entry name" value="PbH1"/>
</dbReference>
<proteinExistence type="inferred from homology"/>
<dbReference type="EMBL" id="LWBP01000222">
    <property type="protein sequence ID" value="OQP49989.1"/>
    <property type="molecule type" value="Genomic_DNA"/>
</dbReference>
<feature type="signal peptide" evidence="5">
    <location>
        <begin position="1"/>
        <end position="27"/>
    </location>
</feature>
<gene>
    <name evidence="7" type="ORF">A4R26_30165</name>
</gene>
<dbReference type="InterPro" id="IPR051801">
    <property type="entry name" value="GH28_Enzymes"/>
</dbReference>
<evidence type="ECO:0000313" key="7">
    <source>
        <dbReference type="EMBL" id="OQP49989.1"/>
    </source>
</evidence>
<keyword evidence="8" id="KW-1185">Reference proteome</keyword>
<evidence type="ECO:0000256" key="2">
    <source>
        <dbReference type="ARBA" id="ARBA00022801"/>
    </source>
</evidence>
<keyword evidence="3 4" id="KW-0326">Glycosidase</keyword>
<dbReference type="RefSeq" id="WP_081170056.1">
    <property type="nucleotide sequence ID" value="NZ_LWBP01000222.1"/>
</dbReference>
<dbReference type="GO" id="GO:0005975">
    <property type="term" value="P:carbohydrate metabolic process"/>
    <property type="evidence" value="ECO:0007669"/>
    <property type="project" value="InterPro"/>
</dbReference>
<dbReference type="PANTHER" id="PTHR31339:SF9">
    <property type="entry name" value="PLASMIN AND FIBRONECTIN-BINDING PROTEIN A"/>
    <property type="match status" value="1"/>
</dbReference>
<evidence type="ECO:0000256" key="4">
    <source>
        <dbReference type="RuleBase" id="RU361169"/>
    </source>
</evidence>
<dbReference type="PANTHER" id="PTHR31339">
    <property type="entry name" value="PECTIN LYASE-RELATED"/>
    <property type="match status" value="1"/>
</dbReference>
<evidence type="ECO:0000256" key="5">
    <source>
        <dbReference type="SAM" id="SignalP"/>
    </source>
</evidence>
<evidence type="ECO:0000313" key="8">
    <source>
        <dbReference type="Proteomes" id="UP000192276"/>
    </source>
</evidence>
<dbReference type="OrthoDB" id="9795222at2"/>
<feature type="domain" description="Rhamnogalacturonase A/B/Epimerase-like pectate lyase" evidence="6">
    <location>
        <begin position="60"/>
        <end position="113"/>
    </location>
</feature>
<dbReference type="InterPro" id="IPR011050">
    <property type="entry name" value="Pectin_lyase_fold/virulence"/>
</dbReference>
<comment type="similarity">
    <text evidence="1 4">Belongs to the glycosyl hydrolase 28 family.</text>
</comment>
<feature type="chain" id="PRO_5010702300" evidence="5">
    <location>
        <begin position="28"/>
        <end position="477"/>
    </location>
</feature>
<dbReference type="Pfam" id="PF12708">
    <property type="entry name" value="Pect-lyase_RHGA_epim"/>
    <property type="match status" value="1"/>
</dbReference>
<dbReference type="GO" id="GO:0004650">
    <property type="term" value="F:polygalacturonase activity"/>
    <property type="evidence" value="ECO:0007669"/>
    <property type="project" value="InterPro"/>
</dbReference>
<dbReference type="InterPro" id="IPR024535">
    <property type="entry name" value="RHGA/B-epi-like_pectate_lyase"/>
</dbReference>
<dbReference type="STRING" id="550983.A4R26_30165"/>
<dbReference type="PROSITE" id="PS00502">
    <property type="entry name" value="POLYGALACTURONASE"/>
    <property type="match status" value="1"/>
</dbReference>
<dbReference type="Proteomes" id="UP000192276">
    <property type="component" value="Unassembled WGS sequence"/>
</dbReference>
<evidence type="ECO:0000256" key="1">
    <source>
        <dbReference type="ARBA" id="ARBA00008834"/>
    </source>
</evidence>
<evidence type="ECO:0000256" key="3">
    <source>
        <dbReference type="ARBA" id="ARBA00023295"/>
    </source>
</evidence>
<keyword evidence="2 4" id="KW-0378">Hydrolase</keyword>
<comment type="caution">
    <text evidence="7">The sequence shown here is derived from an EMBL/GenBank/DDBJ whole genome shotgun (WGS) entry which is preliminary data.</text>
</comment>
<protein>
    <submittedName>
        <fullName evidence="7">Glycoside hydrolase</fullName>
    </submittedName>
</protein>
<dbReference type="Pfam" id="PF00295">
    <property type="entry name" value="Glyco_hydro_28"/>
    <property type="match status" value="1"/>
</dbReference>
<reference evidence="8" key="1">
    <citation type="submission" date="2016-04" db="EMBL/GenBank/DDBJ databases">
        <authorList>
            <person name="Chen L."/>
            <person name="Zhuang W."/>
            <person name="Wang G."/>
        </authorList>
    </citation>
    <scope>NUCLEOTIDE SEQUENCE [LARGE SCALE GENOMIC DNA]</scope>
    <source>
        <strain evidence="8">208</strain>
    </source>
</reference>
<accession>A0A1V9EV37</accession>
<dbReference type="Gene3D" id="2.160.20.10">
    <property type="entry name" value="Single-stranded right-handed beta-helix, Pectin lyase-like"/>
    <property type="match status" value="1"/>
</dbReference>
<dbReference type="SMART" id="SM00710">
    <property type="entry name" value="PbH1"/>
    <property type="match status" value="4"/>
</dbReference>
<dbReference type="AlphaFoldDB" id="A0A1V9EV37"/>